<proteinExistence type="predicted"/>
<gene>
    <name evidence="2" type="ordered locus">ROP_48520</name>
</gene>
<evidence type="ECO:0000259" key="1">
    <source>
        <dbReference type="Pfam" id="PF07110"/>
    </source>
</evidence>
<feature type="domain" description="EthD" evidence="1">
    <location>
        <begin position="14"/>
        <end position="85"/>
    </location>
</feature>
<dbReference type="STRING" id="632772.ROP_48520"/>
<sequence>MKMYNLIVLAARPHDWSHEQFIEWWRGEHADVTYPLPGLRRWQHTEVLDAMDDRSREWDGVSILSFDSREDLDAALASPQWQAAVDNVGQMRGKRILVMGEEKTMVEVGSGES</sequence>
<name>C1BBP6_RHOOB</name>
<dbReference type="HOGENOM" id="CLU_115019_3_3_11"/>
<dbReference type="EMBL" id="AP011115">
    <property type="protein sequence ID" value="BAH53099.1"/>
    <property type="molecule type" value="Genomic_DNA"/>
</dbReference>
<dbReference type="InterPro" id="IPR011008">
    <property type="entry name" value="Dimeric_a/b-barrel"/>
</dbReference>
<reference evidence="2 3" key="1">
    <citation type="submission" date="2009-03" db="EMBL/GenBank/DDBJ databases">
        <title>Comparison of the complete genome sequences of Rhodococcus erythropolis PR4 and Rhodococcus opacus B4.</title>
        <authorList>
            <person name="Takarada H."/>
            <person name="Sekine M."/>
            <person name="Hosoyama A."/>
            <person name="Yamada R."/>
            <person name="Fujisawa T."/>
            <person name="Omata S."/>
            <person name="Shimizu A."/>
            <person name="Tsukatani N."/>
            <person name="Tanikawa S."/>
            <person name="Fujita N."/>
            <person name="Harayama S."/>
        </authorList>
    </citation>
    <scope>NUCLEOTIDE SEQUENCE [LARGE SCALE GENOMIC DNA]</scope>
    <source>
        <strain evidence="2 3">B4</strain>
    </source>
</reference>
<dbReference type="Gene3D" id="3.30.70.100">
    <property type="match status" value="1"/>
</dbReference>
<dbReference type="Proteomes" id="UP000002212">
    <property type="component" value="Chromosome"/>
</dbReference>
<protein>
    <recommendedName>
        <fullName evidence="1">EthD domain-containing protein</fullName>
    </recommendedName>
</protein>
<dbReference type="KEGG" id="rop:ROP_48520"/>
<dbReference type="PATRIC" id="fig|632772.20.peg.5072"/>
<accession>C1BBP6</accession>
<dbReference type="NCBIfam" id="TIGR02118">
    <property type="entry name" value="EthD family reductase"/>
    <property type="match status" value="1"/>
</dbReference>
<evidence type="ECO:0000313" key="3">
    <source>
        <dbReference type="Proteomes" id="UP000002212"/>
    </source>
</evidence>
<dbReference type="InterPro" id="IPR009799">
    <property type="entry name" value="EthD_dom"/>
</dbReference>
<dbReference type="GO" id="GO:0016491">
    <property type="term" value="F:oxidoreductase activity"/>
    <property type="evidence" value="ECO:0007669"/>
    <property type="project" value="InterPro"/>
</dbReference>
<evidence type="ECO:0000313" key="2">
    <source>
        <dbReference type="EMBL" id="BAH53099.1"/>
    </source>
</evidence>
<organism evidence="2 3">
    <name type="scientific">Rhodococcus opacus (strain B4)</name>
    <dbReference type="NCBI Taxonomy" id="632772"/>
    <lineage>
        <taxon>Bacteria</taxon>
        <taxon>Bacillati</taxon>
        <taxon>Actinomycetota</taxon>
        <taxon>Actinomycetes</taxon>
        <taxon>Mycobacteriales</taxon>
        <taxon>Nocardiaceae</taxon>
        <taxon>Rhodococcus</taxon>
    </lineage>
</organism>
<dbReference type="AlphaFoldDB" id="C1BBP6"/>
<dbReference type="SUPFAM" id="SSF54909">
    <property type="entry name" value="Dimeric alpha+beta barrel"/>
    <property type="match status" value="1"/>
</dbReference>
<dbReference type="Pfam" id="PF07110">
    <property type="entry name" value="EthD"/>
    <property type="match status" value="1"/>
</dbReference>